<dbReference type="EMBL" id="QGKW02001660">
    <property type="protein sequence ID" value="KAF2578761.1"/>
    <property type="molecule type" value="Genomic_DNA"/>
</dbReference>
<proteinExistence type="predicted"/>
<dbReference type="AlphaFoldDB" id="A0A8S9J938"/>
<gene>
    <name evidence="1" type="ORF">F2Q68_00005415</name>
</gene>
<accession>A0A8S9J938</accession>
<reference evidence="1" key="1">
    <citation type="submission" date="2019-12" db="EMBL/GenBank/DDBJ databases">
        <title>Genome sequencing and annotation of Brassica cretica.</title>
        <authorList>
            <person name="Studholme D.J."/>
            <person name="Sarris P.F."/>
        </authorList>
    </citation>
    <scope>NUCLEOTIDE SEQUENCE</scope>
    <source>
        <strain evidence="1">PFS-001/15</strain>
        <tissue evidence="1">Leaf</tissue>
    </source>
</reference>
<protein>
    <submittedName>
        <fullName evidence="1">Uncharacterized protein</fullName>
    </submittedName>
</protein>
<evidence type="ECO:0000313" key="1">
    <source>
        <dbReference type="EMBL" id="KAF2578761.1"/>
    </source>
</evidence>
<sequence length="166" mass="18894">MDARSLCSHRARLGLGRYVATKLCACLVAAYRSNLACLRSDCHTRACPRPIRIHFVVSVFDPNSRSSRHLEYDHRNPMAERHESRSVYIPPGHQIPDPERGRSHLGMSETVATLLSRRALVKTNHNYLDGKSQTHEVSSALSRKHFKERRLDIVCRSKRLGPRNSA</sequence>
<evidence type="ECO:0000313" key="2">
    <source>
        <dbReference type="Proteomes" id="UP000712281"/>
    </source>
</evidence>
<name>A0A8S9J938_BRACR</name>
<organism evidence="1 2">
    <name type="scientific">Brassica cretica</name>
    <name type="common">Mustard</name>
    <dbReference type="NCBI Taxonomy" id="69181"/>
    <lineage>
        <taxon>Eukaryota</taxon>
        <taxon>Viridiplantae</taxon>
        <taxon>Streptophyta</taxon>
        <taxon>Embryophyta</taxon>
        <taxon>Tracheophyta</taxon>
        <taxon>Spermatophyta</taxon>
        <taxon>Magnoliopsida</taxon>
        <taxon>eudicotyledons</taxon>
        <taxon>Gunneridae</taxon>
        <taxon>Pentapetalae</taxon>
        <taxon>rosids</taxon>
        <taxon>malvids</taxon>
        <taxon>Brassicales</taxon>
        <taxon>Brassicaceae</taxon>
        <taxon>Brassiceae</taxon>
        <taxon>Brassica</taxon>
    </lineage>
</organism>
<dbReference type="Proteomes" id="UP000712281">
    <property type="component" value="Unassembled WGS sequence"/>
</dbReference>
<comment type="caution">
    <text evidence="1">The sequence shown here is derived from an EMBL/GenBank/DDBJ whole genome shotgun (WGS) entry which is preliminary data.</text>
</comment>